<evidence type="ECO:0000313" key="2">
    <source>
        <dbReference type="Proteomes" id="UP000294588"/>
    </source>
</evidence>
<comment type="caution">
    <text evidence="1">The sequence shown here is derived from an EMBL/GenBank/DDBJ whole genome shotgun (WGS) entry which is preliminary data.</text>
</comment>
<reference evidence="1" key="1">
    <citation type="submission" date="2019-03" db="EMBL/GenBank/DDBJ databases">
        <title>Candidatus Syntrophosphaera thermopropionivorans: a novel player in syntrophic propionate oxidation during anaerobic digestion.</title>
        <authorList>
            <person name="Dyksma S."/>
        </authorList>
    </citation>
    <scope>NUCLEOTIDE SEQUENCE</scope>
    <source>
        <strain evidence="1">W5</strain>
    </source>
</reference>
<name>A0AC61QJF4_9BACT</name>
<protein>
    <submittedName>
        <fullName evidence="1">Peptidylprolyl isomerase</fullName>
    </submittedName>
</protein>
<gene>
    <name evidence="1" type="ORF">E0946_03540</name>
</gene>
<organism evidence="1 2">
    <name type="scientific">Candidatus Syntrophosphaera thermopropionivorans</name>
    <dbReference type="NCBI Taxonomy" id="2593015"/>
    <lineage>
        <taxon>Bacteria</taxon>
        <taxon>Pseudomonadati</taxon>
        <taxon>Candidatus Cloacimonadota</taxon>
        <taxon>Candidatus Cloacimonadia</taxon>
        <taxon>Candidatus Cloacimonadales</taxon>
        <taxon>Candidatus Cloacimonadaceae</taxon>
        <taxon>Candidatus Syntrophosphaera</taxon>
    </lineage>
</organism>
<dbReference type="EMBL" id="SMOG01000007">
    <property type="protein sequence ID" value="TDF73257.1"/>
    <property type="molecule type" value="Genomic_DNA"/>
</dbReference>
<keyword evidence="2" id="KW-1185">Reference proteome</keyword>
<evidence type="ECO:0000313" key="1">
    <source>
        <dbReference type="EMBL" id="TDF73257.1"/>
    </source>
</evidence>
<dbReference type="Proteomes" id="UP000294588">
    <property type="component" value="Unassembled WGS sequence"/>
</dbReference>
<keyword evidence="1" id="KW-0413">Isomerase</keyword>
<proteinExistence type="predicted"/>
<sequence>MKQFPGISAMIMLVLAFSLVLVNCNASKTESSESDALGGQKDLTAKKITAIIETNYGNIELELWPDMAPKTVDNFVKLSKEGFYDGTYFHRVIPDFMIQGGDPNTKDKDRSNDGMGGPGYQFEDECYIIGEEIKGMDNDEDTAMLVWDHLIVPYMQREENPKKELMDIAQEVVETQSPEPMYGKTIEWYQTMTGISTPIHKQVLKSPVLYSYICMANAGPNTNGSQFFIVTKKDGTPWLNGRHTVFGKVVNGMDVVHKIENLPRDSNDNPLEGNQAFINKIIIP</sequence>
<accession>A0AC61QJF4</accession>